<dbReference type="Proteomes" id="UP000622890">
    <property type="component" value="Unassembled WGS sequence"/>
</dbReference>
<feature type="compositionally biased region" description="Basic and acidic residues" evidence="1">
    <location>
        <begin position="1"/>
        <end position="10"/>
    </location>
</feature>
<feature type="region of interest" description="Disordered" evidence="1">
    <location>
        <begin position="319"/>
        <end position="447"/>
    </location>
</feature>
<protein>
    <submittedName>
        <fullName evidence="2">Uncharacterized protein</fullName>
    </submittedName>
</protein>
<proteinExistence type="predicted"/>
<sequence>MPSSMEKDAPDSPYANPQERRAEYAKRETEQKFSFIFWSPDESFSDPDAKSEQPRPGLSATVASMDNPEFVSAACESLLVLDKALARLAASGQTDAQAAGQDKDKRQALIAACLQTIQQHLSALLARNDAAPSASATATACVGAAGTSTAIGSSAAFFTTTGSHTLTLPSTPPASPRNATARTPGSSGPEQIFLSKVRSEVATIITEQFGPLLKELKGMLDKPKHRTNYGESSCTKALASFARISEQLMQASRCANAGDGIGCQSALRRAASALAEFRAQHLSRIVRLFPGADSPIPCRIERAFKEKLRDLASRIDALVDDPGAASPHTGRERATSSPMSPQRPKSEIAAPLGSPHESEPTLAAKRIRHFSANARTPRKLAREASRGKRGNDTPASSTPVPQSTAATRNADSASAAAPSPVASAASPRQHGVAPPSPRGALREKEHG</sequence>
<feature type="compositionally biased region" description="Basic and acidic residues" evidence="1">
    <location>
        <begin position="18"/>
        <end position="31"/>
    </location>
</feature>
<comment type="caution">
    <text evidence="2">The sequence shown here is derived from an EMBL/GenBank/DDBJ whole genome shotgun (WGS) entry which is preliminary data.</text>
</comment>
<keyword evidence="3" id="KW-1185">Reference proteome</keyword>
<feature type="compositionally biased region" description="Polar residues" evidence="1">
    <location>
        <begin position="393"/>
        <end position="402"/>
    </location>
</feature>
<name>A0A934SZA8_9BURK</name>
<feature type="compositionally biased region" description="Basic and acidic residues" evidence="1">
    <location>
        <begin position="380"/>
        <end position="391"/>
    </location>
</feature>
<dbReference type="AlphaFoldDB" id="A0A934SZA8"/>
<feature type="compositionally biased region" description="Low complexity" evidence="1">
    <location>
        <begin position="403"/>
        <end position="427"/>
    </location>
</feature>
<evidence type="ECO:0000256" key="1">
    <source>
        <dbReference type="SAM" id="MobiDB-lite"/>
    </source>
</evidence>
<feature type="region of interest" description="Disordered" evidence="1">
    <location>
        <begin position="166"/>
        <end position="190"/>
    </location>
</feature>
<evidence type="ECO:0000313" key="3">
    <source>
        <dbReference type="Proteomes" id="UP000622890"/>
    </source>
</evidence>
<evidence type="ECO:0000313" key="2">
    <source>
        <dbReference type="EMBL" id="MBK4735737.1"/>
    </source>
</evidence>
<feature type="compositionally biased region" description="Polar residues" evidence="1">
    <location>
        <begin position="177"/>
        <end position="189"/>
    </location>
</feature>
<dbReference type="RefSeq" id="WP_200592510.1">
    <property type="nucleotide sequence ID" value="NZ_JAEPBG010000005.1"/>
</dbReference>
<gene>
    <name evidence="2" type="ORF">JJB74_14030</name>
</gene>
<accession>A0A934SZA8</accession>
<dbReference type="EMBL" id="JAEPBG010000005">
    <property type="protein sequence ID" value="MBK4735737.1"/>
    <property type="molecule type" value="Genomic_DNA"/>
</dbReference>
<reference evidence="2" key="1">
    <citation type="submission" date="2021-01" db="EMBL/GenBank/DDBJ databases">
        <title>Genome sequence of strain Noviherbaspirillum sp. DKR-6.</title>
        <authorList>
            <person name="Chaudhary D.K."/>
        </authorList>
    </citation>
    <scope>NUCLEOTIDE SEQUENCE</scope>
    <source>
        <strain evidence="2">DKR-6</strain>
    </source>
</reference>
<feature type="region of interest" description="Disordered" evidence="1">
    <location>
        <begin position="1"/>
        <end position="62"/>
    </location>
</feature>
<organism evidence="2 3">
    <name type="scientific">Noviherbaspirillum pedocola</name>
    <dbReference type="NCBI Taxonomy" id="2801341"/>
    <lineage>
        <taxon>Bacteria</taxon>
        <taxon>Pseudomonadati</taxon>
        <taxon>Pseudomonadota</taxon>
        <taxon>Betaproteobacteria</taxon>
        <taxon>Burkholderiales</taxon>
        <taxon>Oxalobacteraceae</taxon>
        <taxon>Noviherbaspirillum</taxon>
    </lineage>
</organism>